<dbReference type="RefSeq" id="WP_008470110.1">
    <property type="nucleotide sequence ID" value="NZ_AYZP01000012.1"/>
</dbReference>
<dbReference type="OrthoDB" id="9796523at2"/>
<accession>I7JUI3</accession>
<protein>
    <submittedName>
        <fullName evidence="1">Abortive phage resistance protein</fullName>
    </submittedName>
</protein>
<dbReference type="STRING" id="1423758.FC41_GL000555"/>
<dbReference type="eggNOG" id="ENOG503394M">
    <property type="taxonomic scope" value="Bacteria"/>
</dbReference>
<name>I7JUI3_9LACO</name>
<proteinExistence type="predicted"/>
<organism evidence="1 2">
    <name type="scientific">Lactobacillus hominis DSM 23910 = CRBIP 24.179</name>
    <dbReference type="NCBI Taxonomy" id="1423758"/>
    <lineage>
        <taxon>Bacteria</taxon>
        <taxon>Bacillati</taxon>
        <taxon>Bacillota</taxon>
        <taxon>Bacilli</taxon>
        <taxon>Lactobacillales</taxon>
        <taxon>Lactobacillaceae</taxon>
        <taxon>Lactobacillus</taxon>
    </lineage>
</organism>
<dbReference type="EMBL" id="CAKE01000002">
    <property type="protein sequence ID" value="CCI81381.1"/>
    <property type="molecule type" value="Genomic_DNA"/>
</dbReference>
<dbReference type="Proteomes" id="UP000009320">
    <property type="component" value="Unassembled WGS sequence"/>
</dbReference>
<reference evidence="1 2" key="1">
    <citation type="submission" date="2012-06" db="EMBL/GenBank/DDBJ databases">
        <title>Draft Genome Sequence of Lactobacillus hominis Strain CRBIP 24.179T, isolated from human intestine.</title>
        <authorList>
            <person name="Cousin S."/>
            <person name="Ma L."/>
            <person name="Bizet C."/>
            <person name="Loux V."/>
            <person name="Bouchier C."/>
            <person name="Clermont D."/>
            <person name="Creno S."/>
        </authorList>
    </citation>
    <scope>NUCLEOTIDE SEQUENCE [LARGE SCALE GENOMIC DNA]</scope>
    <source>
        <strain evidence="2">CRBIP 24.179T</strain>
    </source>
</reference>
<dbReference type="GeneID" id="82846656"/>
<dbReference type="Pfam" id="PF13707">
    <property type="entry name" value="RloB"/>
    <property type="match status" value="1"/>
</dbReference>
<keyword evidence="2" id="KW-1185">Reference proteome</keyword>
<evidence type="ECO:0000313" key="2">
    <source>
        <dbReference type="Proteomes" id="UP000009320"/>
    </source>
</evidence>
<sequence length="203" mass="24044">MRKKRKPKELSLQQSIYIFCEGETEENYFRMLKQKYHRTEISIARPKIEIKAMGRSGKMLIHEAIAHTKGKDPGKIYVVFDRDDHGLQEISECRKLAQKNNIEILFSSICFEIWILMHFEPVFKSYSRPALFQKLSGPQYFAQNYKDFKGADVLHMRKFLYDRIKTAKENADALYLRKNNLLTDDPFTNINCYLGEIFHTDQF</sequence>
<gene>
    <name evidence="1" type="ORF">BN55_07420</name>
</gene>
<dbReference type="PATRIC" id="fig|1423758.3.peg.561"/>
<dbReference type="AlphaFoldDB" id="I7JUI3"/>
<comment type="caution">
    <text evidence="1">The sequence shown here is derived from an EMBL/GenBank/DDBJ whole genome shotgun (WGS) entry which is preliminary data.</text>
</comment>
<dbReference type="InterPro" id="IPR025591">
    <property type="entry name" value="RloB"/>
</dbReference>
<evidence type="ECO:0000313" key="1">
    <source>
        <dbReference type="EMBL" id="CCI81381.1"/>
    </source>
</evidence>